<evidence type="ECO:0000313" key="9">
    <source>
        <dbReference type="EMBL" id="KAF0977558.1"/>
    </source>
</evidence>
<feature type="compositionally biased region" description="Low complexity" evidence="8">
    <location>
        <begin position="29"/>
        <end position="41"/>
    </location>
</feature>
<dbReference type="VEuPathDB" id="AmoebaDB:NF0063680"/>
<gene>
    <name evidence="9" type="ORF">FDP41_003550</name>
</gene>
<evidence type="ECO:0000256" key="1">
    <source>
        <dbReference type="ARBA" id="ARBA00004123"/>
    </source>
</evidence>
<protein>
    <recommendedName>
        <fullName evidence="7">Mediator of RNA polymerase II transcription subunit 31</fullName>
    </recommendedName>
</protein>
<dbReference type="InterPro" id="IPR038089">
    <property type="entry name" value="Med31_sf"/>
</dbReference>
<sequence length="183" mass="21754">MASITSSTPSSSSVSASSGNDDDMISLSNNPNGNDQQPNQNEHVIIQKKKYEETEDEMKLRFEMELEFVQLLSNPSYLQYLAQYKYFEDPGFIEYLKYLQYWKRPEYAKFIRFPNSLFFLDRIVTDPQFREECKLNPFRDMLQQQIMCHWSFYRKNREEALKKKSFEFDEPTNPIDANVTMNG</sequence>
<comment type="function">
    <text evidence="7">Component of the Mediator complex, a coactivator involved in the regulated transcription of nearly all RNA polymerase II-dependent genes. Mediator functions as a bridge to convey information from gene-specific regulatory proteins to the basal RNA polymerase II transcription machinery. Mediator is recruited to promoters by direct interactions with regulatory proteins and serves as a scaffold for the assembly of a functional preinitiation complex with RNA polymerase II and the general transcription factors.</text>
</comment>
<dbReference type="Pfam" id="PF05669">
    <property type="entry name" value="Med31"/>
    <property type="match status" value="1"/>
</dbReference>
<evidence type="ECO:0000256" key="5">
    <source>
        <dbReference type="ARBA" id="ARBA00023163"/>
    </source>
</evidence>
<comment type="subunit">
    <text evidence="7">Component of the Mediator complex.</text>
</comment>
<dbReference type="GeneID" id="68110768"/>
<comment type="subcellular location">
    <subcellularLocation>
        <location evidence="1 7">Nucleus</location>
    </subcellularLocation>
</comment>
<dbReference type="PANTHER" id="PTHR13186">
    <property type="entry name" value="MEDIATOR OF RNA POLYMERASE II TRANSCRIPTION SUBUNIT 31"/>
    <property type="match status" value="1"/>
</dbReference>
<name>A0A6A5BUE7_NAEFO</name>
<keyword evidence="4 7" id="KW-0010">Activator</keyword>
<comment type="caution">
    <text evidence="9">The sequence shown here is derived from an EMBL/GenBank/DDBJ whole genome shotgun (WGS) entry which is preliminary data.</text>
</comment>
<dbReference type="GO" id="GO:0003712">
    <property type="term" value="F:transcription coregulator activity"/>
    <property type="evidence" value="ECO:0007669"/>
    <property type="project" value="InterPro"/>
</dbReference>
<dbReference type="OrthoDB" id="10257739at2759"/>
<dbReference type="AlphaFoldDB" id="A0A6A5BUE7"/>
<dbReference type="Gene3D" id="1.10.10.1340">
    <property type="entry name" value="Mediator of RNA polymerase II, submodule Med31 (Soh1)"/>
    <property type="match status" value="1"/>
</dbReference>
<organism evidence="9 10">
    <name type="scientific">Naegleria fowleri</name>
    <name type="common">Brain eating amoeba</name>
    <dbReference type="NCBI Taxonomy" id="5763"/>
    <lineage>
        <taxon>Eukaryota</taxon>
        <taxon>Discoba</taxon>
        <taxon>Heterolobosea</taxon>
        <taxon>Tetramitia</taxon>
        <taxon>Eutetramitia</taxon>
        <taxon>Vahlkampfiidae</taxon>
        <taxon>Naegleria</taxon>
    </lineage>
</organism>
<evidence type="ECO:0000256" key="7">
    <source>
        <dbReference type="RuleBase" id="RU364129"/>
    </source>
</evidence>
<proteinExistence type="inferred from homology"/>
<accession>A0A6A5BUE7</accession>
<evidence type="ECO:0000256" key="3">
    <source>
        <dbReference type="ARBA" id="ARBA00023015"/>
    </source>
</evidence>
<feature type="region of interest" description="Disordered" evidence="8">
    <location>
        <begin position="1"/>
        <end position="41"/>
    </location>
</feature>
<evidence type="ECO:0000256" key="4">
    <source>
        <dbReference type="ARBA" id="ARBA00023159"/>
    </source>
</evidence>
<keyword evidence="5 7" id="KW-0804">Transcription</keyword>
<feature type="compositionally biased region" description="Low complexity" evidence="8">
    <location>
        <begin position="1"/>
        <end position="18"/>
    </location>
</feature>
<evidence type="ECO:0000256" key="8">
    <source>
        <dbReference type="SAM" id="MobiDB-lite"/>
    </source>
</evidence>
<dbReference type="GO" id="GO:0006355">
    <property type="term" value="P:regulation of DNA-templated transcription"/>
    <property type="evidence" value="ECO:0007669"/>
    <property type="project" value="InterPro"/>
</dbReference>
<dbReference type="GO" id="GO:0016592">
    <property type="term" value="C:mediator complex"/>
    <property type="evidence" value="ECO:0007669"/>
    <property type="project" value="InterPro"/>
</dbReference>
<evidence type="ECO:0000256" key="2">
    <source>
        <dbReference type="ARBA" id="ARBA00006378"/>
    </source>
</evidence>
<dbReference type="EMBL" id="VFQX01000034">
    <property type="protein sequence ID" value="KAF0977558.1"/>
    <property type="molecule type" value="Genomic_DNA"/>
</dbReference>
<keyword evidence="10" id="KW-1185">Reference proteome</keyword>
<dbReference type="InterPro" id="IPR008831">
    <property type="entry name" value="Mediator_Med31"/>
</dbReference>
<dbReference type="VEuPathDB" id="AmoebaDB:FDP41_003550"/>
<keyword evidence="6 7" id="KW-0539">Nucleus</keyword>
<dbReference type="RefSeq" id="XP_044562271.1">
    <property type="nucleotide sequence ID" value="XM_044706867.1"/>
</dbReference>
<evidence type="ECO:0000256" key="6">
    <source>
        <dbReference type="ARBA" id="ARBA00023242"/>
    </source>
</evidence>
<comment type="similarity">
    <text evidence="2 7">Belongs to the Mediator complex subunit 31 family.</text>
</comment>
<keyword evidence="3 7" id="KW-0805">Transcription regulation</keyword>
<evidence type="ECO:0000313" key="10">
    <source>
        <dbReference type="Proteomes" id="UP000444721"/>
    </source>
</evidence>
<dbReference type="VEuPathDB" id="AmoebaDB:NfTy_070580"/>
<dbReference type="Proteomes" id="UP000444721">
    <property type="component" value="Unassembled WGS sequence"/>
</dbReference>
<reference evidence="9 10" key="1">
    <citation type="journal article" date="2019" name="Sci. Rep.">
        <title>Nanopore sequencing improves the draft genome of the human pathogenic amoeba Naegleria fowleri.</title>
        <authorList>
            <person name="Liechti N."/>
            <person name="Schurch N."/>
            <person name="Bruggmann R."/>
            <person name="Wittwer M."/>
        </authorList>
    </citation>
    <scope>NUCLEOTIDE SEQUENCE [LARGE SCALE GENOMIC DNA]</scope>
    <source>
        <strain evidence="9 10">ATCC 30894</strain>
    </source>
</reference>